<protein>
    <submittedName>
        <fullName evidence="1">Uncharacterized protein</fullName>
    </submittedName>
</protein>
<evidence type="ECO:0000313" key="2">
    <source>
        <dbReference type="Proteomes" id="UP001396334"/>
    </source>
</evidence>
<accession>A0ABR2NY97</accession>
<sequence>MMEKHIPNCRFGQHMGASPVQVGFFGKRVTFCISQIQERESKALPLRQFRFRLQARFRARIRIRVRLGIWYGIHRRARKGLHFLNNKEFPSSR</sequence>
<keyword evidence="2" id="KW-1185">Reference proteome</keyword>
<organism evidence="1 2">
    <name type="scientific">Hibiscus sabdariffa</name>
    <name type="common">roselle</name>
    <dbReference type="NCBI Taxonomy" id="183260"/>
    <lineage>
        <taxon>Eukaryota</taxon>
        <taxon>Viridiplantae</taxon>
        <taxon>Streptophyta</taxon>
        <taxon>Embryophyta</taxon>
        <taxon>Tracheophyta</taxon>
        <taxon>Spermatophyta</taxon>
        <taxon>Magnoliopsida</taxon>
        <taxon>eudicotyledons</taxon>
        <taxon>Gunneridae</taxon>
        <taxon>Pentapetalae</taxon>
        <taxon>rosids</taxon>
        <taxon>malvids</taxon>
        <taxon>Malvales</taxon>
        <taxon>Malvaceae</taxon>
        <taxon>Malvoideae</taxon>
        <taxon>Hibiscus</taxon>
    </lineage>
</organism>
<dbReference type="EMBL" id="JBBPBN010000090">
    <property type="protein sequence ID" value="KAK8981179.1"/>
    <property type="molecule type" value="Genomic_DNA"/>
</dbReference>
<reference evidence="1 2" key="1">
    <citation type="journal article" date="2024" name="G3 (Bethesda)">
        <title>Genome assembly of Hibiscus sabdariffa L. provides insights into metabolisms of medicinal natural products.</title>
        <authorList>
            <person name="Kim T."/>
        </authorList>
    </citation>
    <scope>NUCLEOTIDE SEQUENCE [LARGE SCALE GENOMIC DNA]</scope>
    <source>
        <strain evidence="1">TK-2024</strain>
        <tissue evidence="1">Old leaves</tissue>
    </source>
</reference>
<evidence type="ECO:0000313" key="1">
    <source>
        <dbReference type="EMBL" id="KAK8981179.1"/>
    </source>
</evidence>
<dbReference type="Proteomes" id="UP001396334">
    <property type="component" value="Unassembled WGS sequence"/>
</dbReference>
<comment type="caution">
    <text evidence="1">The sequence shown here is derived from an EMBL/GenBank/DDBJ whole genome shotgun (WGS) entry which is preliminary data.</text>
</comment>
<proteinExistence type="predicted"/>
<gene>
    <name evidence="1" type="ORF">V6N11_059862</name>
</gene>
<name>A0ABR2NY97_9ROSI</name>